<protein>
    <submittedName>
        <fullName evidence="5">DeoR/GlpR family DNA-binding transcription regulator</fullName>
    </submittedName>
</protein>
<dbReference type="GO" id="GO:0003677">
    <property type="term" value="F:DNA binding"/>
    <property type="evidence" value="ECO:0007669"/>
    <property type="project" value="UniProtKB-KW"/>
</dbReference>
<gene>
    <name evidence="5" type="ORF">V5R04_12845</name>
</gene>
<name>A0AAU7DWI1_9MICO</name>
<dbReference type="InterPro" id="IPR036390">
    <property type="entry name" value="WH_DNA-bd_sf"/>
</dbReference>
<feature type="domain" description="HTH deoR-type" evidence="4">
    <location>
        <begin position="21"/>
        <end position="76"/>
    </location>
</feature>
<dbReference type="SUPFAM" id="SSF100950">
    <property type="entry name" value="NagB/RpiA/CoA transferase-like"/>
    <property type="match status" value="1"/>
</dbReference>
<dbReference type="Pfam" id="PF08220">
    <property type="entry name" value="HTH_DeoR"/>
    <property type="match status" value="1"/>
</dbReference>
<keyword evidence="1" id="KW-0805">Transcription regulation</keyword>
<keyword evidence="2 5" id="KW-0238">DNA-binding</keyword>
<dbReference type="InterPro" id="IPR018356">
    <property type="entry name" value="Tscrpt_reg_HTH_DeoR_CS"/>
</dbReference>
<evidence type="ECO:0000256" key="3">
    <source>
        <dbReference type="ARBA" id="ARBA00023163"/>
    </source>
</evidence>
<dbReference type="SUPFAM" id="SSF46785">
    <property type="entry name" value="Winged helix' DNA-binding domain"/>
    <property type="match status" value="1"/>
</dbReference>
<evidence type="ECO:0000256" key="2">
    <source>
        <dbReference type="ARBA" id="ARBA00023125"/>
    </source>
</evidence>
<reference evidence="5" key="1">
    <citation type="submission" date="2024-02" db="EMBL/GenBank/DDBJ databases">
        <title>Tomenella chthoni gen. nov. sp. nov., a member of the family Jonesiaceae isolated from bat guano.</title>
        <authorList>
            <person name="Miller S.L."/>
            <person name="King J."/>
            <person name="Sankaranarayanan K."/>
            <person name="Lawson P.A."/>
        </authorList>
    </citation>
    <scope>NUCLEOTIDE SEQUENCE</scope>
    <source>
        <strain evidence="5">BS-20</strain>
    </source>
</reference>
<proteinExistence type="predicted"/>
<dbReference type="GO" id="GO:0003700">
    <property type="term" value="F:DNA-binding transcription factor activity"/>
    <property type="evidence" value="ECO:0007669"/>
    <property type="project" value="InterPro"/>
</dbReference>
<dbReference type="InterPro" id="IPR014036">
    <property type="entry name" value="DeoR-like_C"/>
</dbReference>
<dbReference type="InterPro" id="IPR036388">
    <property type="entry name" value="WH-like_DNA-bd_sf"/>
</dbReference>
<dbReference type="PANTHER" id="PTHR30363:SF44">
    <property type="entry name" value="AGA OPERON TRANSCRIPTIONAL REPRESSOR-RELATED"/>
    <property type="match status" value="1"/>
</dbReference>
<dbReference type="SMART" id="SM00420">
    <property type="entry name" value="HTH_DEOR"/>
    <property type="match status" value="1"/>
</dbReference>
<dbReference type="PRINTS" id="PR00037">
    <property type="entry name" value="HTHLACR"/>
</dbReference>
<dbReference type="InterPro" id="IPR050313">
    <property type="entry name" value="Carb_Metab_HTH_regulators"/>
</dbReference>
<dbReference type="Pfam" id="PF00455">
    <property type="entry name" value="DeoRC"/>
    <property type="match status" value="1"/>
</dbReference>
<evidence type="ECO:0000256" key="1">
    <source>
        <dbReference type="ARBA" id="ARBA00023015"/>
    </source>
</evidence>
<dbReference type="PROSITE" id="PS51000">
    <property type="entry name" value="HTH_DEOR_2"/>
    <property type="match status" value="1"/>
</dbReference>
<dbReference type="EMBL" id="CP146203">
    <property type="protein sequence ID" value="XBH21091.1"/>
    <property type="molecule type" value="Genomic_DNA"/>
</dbReference>
<dbReference type="InterPro" id="IPR001034">
    <property type="entry name" value="DeoR_HTH"/>
</dbReference>
<sequence>MSTSADGAPHVKPLSGKHWTKVARLDFISTAVRQDGFVNVDDLAEALGVSRMTVHRDLDELQGIGTLRKIRGGASAQRSTGYESDLPYRKKSATEEKQRIAAVAAQLANNGDVAIVDDSTTGLEMIPHLAQLSPITVITNFMPAMEELRAHQAVNLIALGGQFDQKYSAFLGLICEKNLSELYADVLFASTSSMHNNVLYHQDQRIVSVRRAMLKAARQRVLLIDHTKVGQGALYRLGDITEFTHVVLDDQVSNEVVKSIQEAGVEVLIA</sequence>
<accession>A0AAU7DWI1</accession>
<evidence type="ECO:0000259" key="4">
    <source>
        <dbReference type="PROSITE" id="PS51000"/>
    </source>
</evidence>
<dbReference type="PROSITE" id="PS00894">
    <property type="entry name" value="HTH_DEOR_1"/>
    <property type="match status" value="1"/>
</dbReference>
<dbReference type="AlphaFoldDB" id="A0AAU7DWI1"/>
<evidence type="ECO:0000313" key="5">
    <source>
        <dbReference type="EMBL" id="XBH21091.1"/>
    </source>
</evidence>
<dbReference type="SMART" id="SM01134">
    <property type="entry name" value="DeoRC"/>
    <property type="match status" value="1"/>
</dbReference>
<dbReference type="Gene3D" id="1.10.10.10">
    <property type="entry name" value="Winged helix-like DNA-binding domain superfamily/Winged helix DNA-binding domain"/>
    <property type="match status" value="1"/>
</dbReference>
<dbReference type="PANTHER" id="PTHR30363">
    <property type="entry name" value="HTH-TYPE TRANSCRIPTIONAL REGULATOR SRLR-RELATED"/>
    <property type="match status" value="1"/>
</dbReference>
<dbReference type="InterPro" id="IPR037171">
    <property type="entry name" value="NagB/RpiA_transferase-like"/>
</dbReference>
<organism evidence="5">
    <name type="scientific">Jonesiaceae bacterium BS-20</name>
    <dbReference type="NCBI Taxonomy" id="3120821"/>
    <lineage>
        <taxon>Bacteria</taxon>
        <taxon>Bacillati</taxon>
        <taxon>Actinomycetota</taxon>
        <taxon>Actinomycetes</taxon>
        <taxon>Micrococcales</taxon>
        <taxon>Jonesiaceae</taxon>
    </lineage>
</organism>
<keyword evidence="3" id="KW-0804">Transcription</keyword>